<dbReference type="PANTHER" id="PTHR10795">
    <property type="entry name" value="PROPROTEIN CONVERTASE SUBTILISIN/KEXIN"/>
    <property type="match status" value="1"/>
</dbReference>
<keyword evidence="12" id="KW-1185">Reference proteome</keyword>
<name>A0AAD4SWQ7_9MAGN</name>
<dbReference type="InterPro" id="IPR041469">
    <property type="entry name" value="Subtilisin-like_FN3"/>
</dbReference>
<evidence type="ECO:0000256" key="5">
    <source>
        <dbReference type="ARBA" id="ARBA00022825"/>
    </source>
</evidence>
<keyword evidence="4" id="KW-0378">Hydrolase</keyword>
<dbReference type="InterPro" id="IPR023828">
    <property type="entry name" value="Peptidase_S8_Ser-AS"/>
</dbReference>
<feature type="domain" description="Peptidase S8/S53" evidence="8">
    <location>
        <begin position="217"/>
        <end position="536"/>
    </location>
</feature>
<feature type="domain" description="Subtilisin-like protease fibronectin type-III" evidence="10">
    <location>
        <begin position="608"/>
        <end position="702"/>
    </location>
</feature>
<evidence type="ECO:0000313" key="11">
    <source>
        <dbReference type="EMBL" id="KAI3924784.1"/>
    </source>
</evidence>
<feature type="chain" id="PRO_5042092768" evidence="7">
    <location>
        <begin position="22"/>
        <end position="708"/>
    </location>
</feature>
<dbReference type="InterPro" id="IPR010259">
    <property type="entry name" value="S8pro/Inhibitor_I9"/>
</dbReference>
<evidence type="ECO:0000256" key="6">
    <source>
        <dbReference type="PROSITE-ProRule" id="PRU01240"/>
    </source>
</evidence>
<gene>
    <name evidence="11" type="ORF">MKW98_031035</name>
</gene>
<accession>A0AAD4SWQ7</accession>
<comment type="caution">
    <text evidence="6">Lacks conserved residue(s) required for the propagation of feature annotation.</text>
</comment>
<comment type="caution">
    <text evidence="11">The sequence shown here is derived from an EMBL/GenBank/DDBJ whole genome shotgun (WGS) entry which is preliminary data.</text>
</comment>
<dbReference type="EMBL" id="JAJJMB010008256">
    <property type="protein sequence ID" value="KAI3924784.1"/>
    <property type="molecule type" value="Genomic_DNA"/>
</dbReference>
<organism evidence="11 12">
    <name type="scientific">Papaver atlanticum</name>
    <dbReference type="NCBI Taxonomy" id="357466"/>
    <lineage>
        <taxon>Eukaryota</taxon>
        <taxon>Viridiplantae</taxon>
        <taxon>Streptophyta</taxon>
        <taxon>Embryophyta</taxon>
        <taxon>Tracheophyta</taxon>
        <taxon>Spermatophyta</taxon>
        <taxon>Magnoliopsida</taxon>
        <taxon>Ranunculales</taxon>
        <taxon>Papaveraceae</taxon>
        <taxon>Papaveroideae</taxon>
        <taxon>Papaver</taxon>
    </lineage>
</organism>
<dbReference type="SUPFAM" id="SSF52743">
    <property type="entry name" value="Subtilisin-like"/>
    <property type="match status" value="1"/>
</dbReference>
<dbReference type="PROSITE" id="PS00138">
    <property type="entry name" value="SUBTILASE_SER"/>
    <property type="match status" value="1"/>
</dbReference>
<dbReference type="InterPro" id="IPR036852">
    <property type="entry name" value="Peptidase_S8/S53_dom_sf"/>
</dbReference>
<dbReference type="CDD" id="cd02120">
    <property type="entry name" value="PA_subtilisin_like"/>
    <property type="match status" value="1"/>
</dbReference>
<dbReference type="Proteomes" id="UP001202328">
    <property type="component" value="Unassembled WGS sequence"/>
</dbReference>
<dbReference type="InterPro" id="IPR037045">
    <property type="entry name" value="S8pro/Inhibitor_I9_sf"/>
</dbReference>
<evidence type="ECO:0000256" key="7">
    <source>
        <dbReference type="SAM" id="SignalP"/>
    </source>
</evidence>
<dbReference type="Gene3D" id="2.60.40.2310">
    <property type="match status" value="1"/>
</dbReference>
<dbReference type="GO" id="GO:0006508">
    <property type="term" value="P:proteolysis"/>
    <property type="evidence" value="ECO:0007669"/>
    <property type="project" value="UniProtKB-KW"/>
</dbReference>
<dbReference type="AlphaFoldDB" id="A0AAD4SWQ7"/>
<proteinExistence type="inferred from homology"/>
<keyword evidence="2" id="KW-0645">Protease</keyword>
<evidence type="ECO:0000259" key="9">
    <source>
        <dbReference type="Pfam" id="PF05922"/>
    </source>
</evidence>
<dbReference type="Gene3D" id="3.30.70.80">
    <property type="entry name" value="Peptidase S8 propeptide/proteinase inhibitor I9"/>
    <property type="match status" value="1"/>
</dbReference>
<dbReference type="InterPro" id="IPR000209">
    <property type="entry name" value="Peptidase_S8/S53_dom"/>
</dbReference>
<evidence type="ECO:0000259" key="8">
    <source>
        <dbReference type="Pfam" id="PF00082"/>
    </source>
</evidence>
<evidence type="ECO:0000256" key="3">
    <source>
        <dbReference type="ARBA" id="ARBA00022729"/>
    </source>
</evidence>
<sequence>MTKSIATILELLFTFVISNEATSITKKHYIVYMGEHSYPDSNSVISSNHDLLASVTGCSIHQAKEATVHHYSKSFRGFSAILTAEQAQQLRETESIISVFESKINQLHTTHSWDFLGVDDVPQSNANTESKSDVIVGVIDSGVWPESESFNDNGLGPIPKRFKGKCVAGDQFTVENCNRKIIGARFYSKGFEQAAGPLESQEETNFRSARDSRIPSARLSIYKTCWGGCTDADNLAAFDDAISDGTVFFDDPISIGSFHAFKRGILVSTSAGNTGVATTKTAPWLLTVAASSIDREFSSNVHLGNSEILKENFINPLKMDTFHRVIFARDAAAAGVSSVNASLCNNGTLDHKLIKGKIVVCSGTGTDEVEVVRDGGGVGMILSVDPLIGLNDYSLQYAIPTTVLDTKELQALQSYVTGSKNPTARISPTTTILKATRAPKMAVFSSVGPNTVTPDIIKHDITAPGVRILAAWSPVSIKSTGGRSVDYNFNSGTSMACPHASAIAAMIKSHLPSWSPSAIKSAIMTTANAMDNTKRPILESPTDTPASPFNYGSGHVNPTAALDPGLVYEFGSNDIMNFLCGTRANATQIQMLTGTKITCKNPLIPTYNLNYPSIGVASMNGNVSVIRTVTYYGRGSATFRAFSQNPSGVKVAVTPNVLRFKKTGEKKSFRVRFMPSKTSNGSYVFGSLSWRSGLYQVRSPIALNVVSV</sequence>
<dbReference type="InterPro" id="IPR045051">
    <property type="entry name" value="SBT"/>
</dbReference>
<comment type="similarity">
    <text evidence="1 6">Belongs to the peptidase S8 family.</text>
</comment>
<feature type="domain" description="Inhibitor I9" evidence="9">
    <location>
        <begin position="29"/>
        <end position="108"/>
    </location>
</feature>
<feature type="signal peptide" evidence="7">
    <location>
        <begin position="1"/>
        <end position="21"/>
    </location>
</feature>
<evidence type="ECO:0000256" key="4">
    <source>
        <dbReference type="ARBA" id="ARBA00022801"/>
    </source>
</evidence>
<dbReference type="Pfam" id="PF00082">
    <property type="entry name" value="Peptidase_S8"/>
    <property type="match status" value="1"/>
</dbReference>
<dbReference type="Pfam" id="PF05922">
    <property type="entry name" value="Inhibitor_I9"/>
    <property type="match status" value="1"/>
</dbReference>
<dbReference type="PROSITE" id="PS51892">
    <property type="entry name" value="SUBTILASE"/>
    <property type="match status" value="1"/>
</dbReference>
<dbReference type="InterPro" id="IPR015500">
    <property type="entry name" value="Peptidase_S8_subtilisin-rel"/>
</dbReference>
<evidence type="ECO:0000256" key="1">
    <source>
        <dbReference type="ARBA" id="ARBA00011073"/>
    </source>
</evidence>
<dbReference type="PRINTS" id="PR00723">
    <property type="entry name" value="SUBTILISIN"/>
</dbReference>
<keyword evidence="3 7" id="KW-0732">Signal</keyword>
<dbReference type="GO" id="GO:0004252">
    <property type="term" value="F:serine-type endopeptidase activity"/>
    <property type="evidence" value="ECO:0007669"/>
    <property type="project" value="InterPro"/>
</dbReference>
<evidence type="ECO:0000313" key="12">
    <source>
        <dbReference type="Proteomes" id="UP001202328"/>
    </source>
</evidence>
<keyword evidence="5" id="KW-0720">Serine protease</keyword>
<dbReference type="Pfam" id="PF17766">
    <property type="entry name" value="fn3_6"/>
    <property type="match status" value="1"/>
</dbReference>
<reference evidence="11" key="1">
    <citation type="submission" date="2022-04" db="EMBL/GenBank/DDBJ databases">
        <title>A functionally conserved STORR gene fusion in Papaver species that diverged 16.8 million years ago.</title>
        <authorList>
            <person name="Catania T."/>
        </authorList>
    </citation>
    <scope>NUCLEOTIDE SEQUENCE</scope>
    <source>
        <strain evidence="11">S-188037</strain>
    </source>
</reference>
<evidence type="ECO:0000256" key="2">
    <source>
        <dbReference type="ARBA" id="ARBA00022670"/>
    </source>
</evidence>
<dbReference type="Gene3D" id="3.40.50.200">
    <property type="entry name" value="Peptidase S8/S53 domain"/>
    <property type="match status" value="2"/>
</dbReference>
<protein>
    <submittedName>
        <fullName evidence="11">Uncharacterized protein</fullName>
    </submittedName>
</protein>
<evidence type="ECO:0000259" key="10">
    <source>
        <dbReference type="Pfam" id="PF17766"/>
    </source>
</evidence>